<organism evidence="1 2">
    <name type="scientific">Leucogyrophana mollusca</name>
    <dbReference type="NCBI Taxonomy" id="85980"/>
    <lineage>
        <taxon>Eukaryota</taxon>
        <taxon>Fungi</taxon>
        <taxon>Dikarya</taxon>
        <taxon>Basidiomycota</taxon>
        <taxon>Agaricomycotina</taxon>
        <taxon>Agaricomycetes</taxon>
        <taxon>Agaricomycetidae</taxon>
        <taxon>Boletales</taxon>
        <taxon>Boletales incertae sedis</taxon>
        <taxon>Leucogyrophana</taxon>
    </lineage>
</organism>
<dbReference type="EMBL" id="MU266441">
    <property type="protein sequence ID" value="KAH7923820.1"/>
    <property type="molecule type" value="Genomic_DNA"/>
</dbReference>
<keyword evidence="2" id="KW-1185">Reference proteome</keyword>
<evidence type="ECO:0000313" key="2">
    <source>
        <dbReference type="Proteomes" id="UP000790709"/>
    </source>
</evidence>
<protein>
    <submittedName>
        <fullName evidence="1">Uncharacterized protein</fullName>
    </submittedName>
</protein>
<reference evidence="1" key="1">
    <citation type="journal article" date="2021" name="New Phytol.">
        <title>Evolutionary innovations through gain and loss of genes in the ectomycorrhizal Boletales.</title>
        <authorList>
            <person name="Wu G."/>
            <person name="Miyauchi S."/>
            <person name="Morin E."/>
            <person name="Kuo A."/>
            <person name="Drula E."/>
            <person name="Varga T."/>
            <person name="Kohler A."/>
            <person name="Feng B."/>
            <person name="Cao Y."/>
            <person name="Lipzen A."/>
            <person name="Daum C."/>
            <person name="Hundley H."/>
            <person name="Pangilinan J."/>
            <person name="Johnson J."/>
            <person name="Barry K."/>
            <person name="LaButti K."/>
            <person name="Ng V."/>
            <person name="Ahrendt S."/>
            <person name="Min B."/>
            <person name="Choi I.G."/>
            <person name="Park H."/>
            <person name="Plett J.M."/>
            <person name="Magnuson J."/>
            <person name="Spatafora J.W."/>
            <person name="Nagy L.G."/>
            <person name="Henrissat B."/>
            <person name="Grigoriev I.V."/>
            <person name="Yang Z.L."/>
            <person name="Xu J."/>
            <person name="Martin F.M."/>
        </authorList>
    </citation>
    <scope>NUCLEOTIDE SEQUENCE</scope>
    <source>
        <strain evidence="1">KUC20120723A-06</strain>
    </source>
</reference>
<sequence>MLPVVFEPLDCPSCGTGGIRVFSSRSMHMFPCFIDCLDSAVFFFLSALSCDSVVGGPSERPRPRNFRKVWTMLLDNYLSRTSHILDTGAVAFIYFLPLWLPSRSVVGGP</sequence>
<evidence type="ECO:0000313" key="1">
    <source>
        <dbReference type="EMBL" id="KAH7923820.1"/>
    </source>
</evidence>
<name>A0ACB8BDC4_9AGAM</name>
<accession>A0ACB8BDC4</accession>
<gene>
    <name evidence="1" type="ORF">BV22DRAFT_557158</name>
</gene>
<proteinExistence type="predicted"/>
<comment type="caution">
    <text evidence="1">The sequence shown here is derived from an EMBL/GenBank/DDBJ whole genome shotgun (WGS) entry which is preliminary data.</text>
</comment>
<dbReference type="Proteomes" id="UP000790709">
    <property type="component" value="Unassembled WGS sequence"/>
</dbReference>